<feature type="region of interest" description="Disordered" evidence="1">
    <location>
        <begin position="437"/>
        <end position="457"/>
    </location>
</feature>
<protein>
    <submittedName>
        <fullName evidence="3">Putative mis18-binding protein 1</fullName>
    </submittedName>
</protein>
<feature type="compositionally biased region" description="Polar residues" evidence="1">
    <location>
        <begin position="174"/>
        <end position="184"/>
    </location>
</feature>
<feature type="compositionally biased region" description="Basic and acidic residues" evidence="1">
    <location>
        <begin position="337"/>
        <end position="357"/>
    </location>
</feature>
<dbReference type="EMBL" id="MRZV01000007">
    <property type="protein sequence ID" value="PIK62670.1"/>
    <property type="molecule type" value="Genomic_DNA"/>
</dbReference>
<feature type="compositionally biased region" description="Acidic residues" evidence="1">
    <location>
        <begin position="895"/>
        <end position="906"/>
    </location>
</feature>
<dbReference type="SUPFAM" id="SSF46689">
    <property type="entry name" value="Homeodomain-like"/>
    <property type="match status" value="1"/>
</dbReference>
<feature type="compositionally biased region" description="Basic and acidic residues" evidence="1">
    <location>
        <begin position="133"/>
        <end position="172"/>
    </location>
</feature>
<dbReference type="OrthoDB" id="118550at2759"/>
<feature type="compositionally biased region" description="Polar residues" evidence="1">
    <location>
        <begin position="191"/>
        <end position="203"/>
    </location>
</feature>
<dbReference type="PANTHER" id="PTHR16124:SF3">
    <property type="entry name" value="MIS18-BINDING PROTEIN 1"/>
    <property type="match status" value="1"/>
</dbReference>
<dbReference type="InterPro" id="IPR015216">
    <property type="entry name" value="SANTA"/>
</dbReference>
<feature type="region of interest" description="Disordered" evidence="1">
    <location>
        <begin position="876"/>
        <end position="906"/>
    </location>
</feature>
<dbReference type="Gene3D" id="1.10.10.60">
    <property type="entry name" value="Homeodomain-like"/>
    <property type="match status" value="1"/>
</dbReference>
<feature type="region of interest" description="Disordered" evidence="1">
    <location>
        <begin position="290"/>
        <end position="419"/>
    </location>
</feature>
<dbReference type="AlphaFoldDB" id="A0A2G8LR62"/>
<evidence type="ECO:0000256" key="1">
    <source>
        <dbReference type="SAM" id="MobiDB-lite"/>
    </source>
</evidence>
<dbReference type="PANTHER" id="PTHR16124">
    <property type="entry name" value="MIS18-BINDING PROTEIN 1"/>
    <property type="match status" value="1"/>
</dbReference>
<sequence length="906" mass="102937">MKRKREEHLSKLLSIGLNKTNPTDTPQTNDMDDLIAETIMEGWYLTQPRKRIIVIEGHRIGDPEGELWHSSAISERIKPRLLVTSSGSKYRLRGSMNIAMTLENGFSPDTVKRFLNGFPVDWKEIIQEQCLRKEEDNRMKSEKPVPSETKPEAKKRVTRQEERSSKQKKEVKSTPITGGKQQLPKSVISKGGSNRSKLLTPDTTKACPKDTLSTPAEFKTPNVISVDELKCTRSGRRVLPPLAYWTGERQRTNVRLDEVELIAGTTDHTHTSFNTPKLVGLKADTTVLEGSSVTSRVKQRHSARGSAKEQRSVDERRTTEARKTTKKKSRRTKARRKESVSNDRAGKRGIGRDEPPTKKNKREKTSGFVPERTESSKTRASNRIKVNESTGGVKTKRRTEETESVSSESESELGQYWTRKSTRRTIRRNRGIEEDLSTENHCSGRGNNETKKQGDVNGECDNKVVKVLEQTSDTESMKQARSQTRSIPAEKRKESLNFNLYGDILGILAKQKQRREEMKFQRRTSSSSQGSIPDVFDSGVNKSKLGMETTRNEVSPEMPDESASRSNGRDRCSVGRRNFTRGKKSFRGDCTLTGSFQTTSGVRSQDQTGSEHGDDKIASLRTEGDNDGNEMNKDKEVTRPASAKTRTAQRNNERISDKENERGSDEWKEDEVERLESALRCIPGTSNDYWQRVSDKVGTRQVKECKAKKSSLLKADKMSGNAKKSTNETSRGPVTLNARKGTLRRKRQLRELAEHHNMGYEEDLLDNTYYKKTRRHKIPLCDGSDEESDDSIPCSKTPSLNMPNIEPFSTKENTPLIGHQASFRVSTEHYIYRMQKRKGRTRQKTTPVAGRPLAKFGTKQKKFQSRFSDKELQQAFEVKEITEEDNSDQEKDYYWSDEEDEDGIKA</sequence>
<evidence type="ECO:0000313" key="3">
    <source>
        <dbReference type="EMBL" id="PIK62670.1"/>
    </source>
</evidence>
<feature type="compositionally biased region" description="Basic residues" evidence="1">
    <location>
        <begin position="324"/>
        <end position="336"/>
    </location>
</feature>
<feature type="region of interest" description="Disordered" evidence="1">
    <location>
        <begin position="516"/>
        <end position="669"/>
    </location>
</feature>
<feature type="compositionally biased region" description="Basic and acidic residues" evidence="1">
    <location>
        <begin position="306"/>
        <end position="323"/>
    </location>
</feature>
<feature type="region of interest" description="Disordered" evidence="1">
    <location>
        <begin position="781"/>
        <end position="813"/>
    </location>
</feature>
<name>A0A2G8LR62_STIJA</name>
<dbReference type="Pfam" id="PF09133">
    <property type="entry name" value="SANTA"/>
    <property type="match status" value="1"/>
</dbReference>
<evidence type="ECO:0000259" key="2">
    <source>
        <dbReference type="PROSITE" id="PS50090"/>
    </source>
</evidence>
<feature type="compositionally biased region" description="Basic and acidic residues" evidence="1">
    <location>
        <begin position="448"/>
        <end position="457"/>
    </location>
</feature>
<gene>
    <name evidence="3" type="ORF">BSL78_00364</name>
</gene>
<accession>A0A2G8LR62</accession>
<dbReference type="PROSITE" id="PS50090">
    <property type="entry name" value="MYB_LIKE"/>
    <property type="match status" value="1"/>
</dbReference>
<dbReference type="InterPro" id="IPR001005">
    <property type="entry name" value="SANT/Myb"/>
</dbReference>
<feature type="compositionally biased region" description="Basic and acidic residues" evidence="1">
    <location>
        <begin position="609"/>
        <end position="638"/>
    </location>
</feature>
<dbReference type="GO" id="GO:0000775">
    <property type="term" value="C:chromosome, centromeric region"/>
    <property type="evidence" value="ECO:0007669"/>
    <property type="project" value="TreeGrafter"/>
</dbReference>
<dbReference type="InterPro" id="IPR039110">
    <property type="entry name" value="KNL2-like"/>
</dbReference>
<feature type="region of interest" description="Disordered" evidence="1">
    <location>
        <begin position="133"/>
        <end position="213"/>
    </location>
</feature>
<organism evidence="3 4">
    <name type="scientific">Stichopus japonicus</name>
    <name type="common">Sea cucumber</name>
    <dbReference type="NCBI Taxonomy" id="307972"/>
    <lineage>
        <taxon>Eukaryota</taxon>
        <taxon>Metazoa</taxon>
        <taxon>Echinodermata</taxon>
        <taxon>Eleutherozoa</taxon>
        <taxon>Echinozoa</taxon>
        <taxon>Holothuroidea</taxon>
        <taxon>Aspidochirotacea</taxon>
        <taxon>Aspidochirotida</taxon>
        <taxon>Stichopodidae</taxon>
        <taxon>Apostichopus</taxon>
    </lineage>
</organism>
<dbReference type="Proteomes" id="UP000230750">
    <property type="component" value="Unassembled WGS sequence"/>
</dbReference>
<feature type="compositionally biased region" description="Basic and acidic residues" evidence="1">
    <location>
        <begin position="651"/>
        <end position="666"/>
    </location>
</feature>
<feature type="compositionally biased region" description="Polar residues" evidence="1">
    <location>
        <begin position="592"/>
        <end position="608"/>
    </location>
</feature>
<evidence type="ECO:0000313" key="4">
    <source>
        <dbReference type="Proteomes" id="UP000230750"/>
    </source>
</evidence>
<dbReference type="STRING" id="307972.A0A2G8LR62"/>
<feature type="region of interest" description="Disordered" evidence="1">
    <location>
        <begin position="716"/>
        <end position="745"/>
    </location>
</feature>
<proteinExistence type="predicted"/>
<feature type="compositionally biased region" description="Polar residues" evidence="1">
    <location>
        <begin position="722"/>
        <end position="732"/>
    </location>
</feature>
<comment type="caution">
    <text evidence="3">The sequence shown here is derived from an EMBL/GenBank/DDBJ whole genome shotgun (WGS) entry which is preliminary data.</text>
</comment>
<feature type="domain" description="Myb-like" evidence="2">
    <location>
        <begin position="659"/>
        <end position="713"/>
    </location>
</feature>
<keyword evidence="4" id="KW-1185">Reference proteome</keyword>
<reference evidence="3 4" key="1">
    <citation type="journal article" date="2017" name="PLoS Biol.">
        <title>The sea cucumber genome provides insights into morphological evolution and visceral regeneration.</title>
        <authorList>
            <person name="Zhang X."/>
            <person name="Sun L."/>
            <person name="Yuan J."/>
            <person name="Sun Y."/>
            <person name="Gao Y."/>
            <person name="Zhang L."/>
            <person name="Li S."/>
            <person name="Dai H."/>
            <person name="Hamel J.F."/>
            <person name="Liu C."/>
            <person name="Yu Y."/>
            <person name="Liu S."/>
            <person name="Lin W."/>
            <person name="Guo K."/>
            <person name="Jin S."/>
            <person name="Xu P."/>
            <person name="Storey K.B."/>
            <person name="Huan P."/>
            <person name="Zhang T."/>
            <person name="Zhou Y."/>
            <person name="Zhang J."/>
            <person name="Lin C."/>
            <person name="Li X."/>
            <person name="Xing L."/>
            <person name="Huo D."/>
            <person name="Sun M."/>
            <person name="Wang L."/>
            <person name="Mercier A."/>
            <person name="Li F."/>
            <person name="Yang H."/>
            <person name="Xiang J."/>
        </authorList>
    </citation>
    <scope>NUCLEOTIDE SEQUENCE [LARGE SCALE GENOMIC DNA]</scope>
    <source>
        <strain evidence="3">Shaxun</strain>
        <tissue evidence="3">Muscle</tissue>
    </source>
</reference>
<dbReference type="InterPro" id="IPR009057">
    <property type="entry name" value="Homeodomain-like_sf"/>
</dbReference>